<reference evidence="1" key="1">
    <citation type="submission" date="2023-08" db="EMBL/GenBank/DDBJ databases">
        <title>Draft sequence of the Babesia gibsoni genome.</title>
        <authorList>
            <person name="Yamagishi J.Y."/>
            <person name="Xuan X.X."/>
        </authorList>
    </citation>
    <scope>NUCLEOTIDE SEQUENCE</scope>
    <source>
        <strain evidence="1">Azabu</strain>
    </source>
</reference>
<name>A0AAD8PDP2_BABGI</name>
<proteinExistence type="predicted"/>
<dbReference type="Proteomes" id="UP001230268">
    <property type="component" value="Unassembled WGS sequence"/>
</dbReference>
<keyword evidence="2" id="KW-1185">Reference proteome</keyword>
<evidence type="ECO:0000313" key="2">
    <source>
        <dbReference type="Proteomes" id="UP001230268"/>
    </source>
</evidence>
<gene>
    <name evidence="1" type="ORF">BgAZ_205040</name>
</gene>
<protein>
    <submittedName>
        <fullName evidence="1">Uncharacterized protein</fullName>
    </submittedName>
</protein>
<evidence type="ECO:0000313" key="1">
    <source>
        <dbReference type="EMBL" id="KAK1443628.1"/>
    </source>
</evidence>
<accession>A0AAD8PDP2</accession>
<dbReference type="EMBL" id="JAVEPI010000002">
    <property type="protein sequence ID" value="KAK1443628.1"/>
    <property type="molecule type" value="Genomic_DNA"/>
</dbReference>
<organism evidence="1 2">
    <name type="scientific">Babesia gibsoni</name>
    <dbReference type="NCBI Taxonomy" id="33632"/>
    <lineage>
        <taxon>Eukaryota</taxon>
        <taxon>Sar</taxon>
        <taxon>Alveolata</taxon>
        <taxon>Apicomplexa</taxon>
        <taxon>Aconoidasida</taxon>
        <taxon>Piroplasmida</taxon>
        <taxon>Babesiidae</taxon>
        <taxon>Babesia</taxon>
    </lineage>
</organism>
<dbReference type="AlphaFoldDB" id="A0AAD8PDP2"/>
<comment type="caution">
    <text evidence="1">The sequence shown here is derived from an EMBL/GenBank/DDBJ whole genome shotgun (WGS) entry which is preliminary data.</text>
</comment>
<sequence>MEHDVSRGHKRISRMQSYMLARNPADIMRWWLKHKTKPHQEFNTFISAKPSDIVAQLIKVRREAETQQQIAILNSNSCKASDFRVQRLSKGQRVHTLKE</sequence>